<dbReference type="AlphaFoldDB" id="A0A2H0UAK5"/>
<gene>
    <name evidence="2" type="ORF">COU19_00635</name>
</gene>
<sequence length="168" mass="17796">MRDAFIALGIGIVAVILGALVVGSGFSTPGVATPGTSESGGGAVSFREIVRGARSTVERRTNYIIRSAPELAEVWSMIDTSDTPPVIDFTRYDVIAVFAGTEPTAEYAINVLQVEDGVTRKVTIRLTSPSPSCVVAEGETAPYQLVELPKTTLTLTHKDVPITTNCLK</sequence>
<evidence type="ECO:0000259" key="1">
    <source>
        <dbReference type="Pfam" id="PF14343"/>
    </source>
</evidence>
<accession>A0A2H0UAK5</accession>
<organism evidence="2 3">
    <name type="scientific">Candidatus Kaiserbacteria bacterium CG10_big_fil_rev_8_21_14_0_10_56_12</name>
    <dbReference type="NCBI Taxonomy" id="1974611"/>
    <lineage>
        <taxon>Bacteria</taxon>
        <taxon>Candidatus Kaiseribacteriota</taxon>
    </lineage>
</organism>
<proteinExistence type="predicted"/>
<evidence type="ECO:0000313" key="2">
    <source>
        <dbReference type="EMBL" id="PIR83454.1"/>
    </source>
</evidence>
<name>A0A2H0UAK5_9BACT</name>
<evidence type="ECO:0000313" key="3">
    <source>
        <dbReference type="Proteomes" id="UP000230179"/>
    </source>
</evidence>
<comment type="caution">
    <text evidence="2">The sequence shown here is derived from an EMBL/GenBank/DDBJ whole genome shotgun (WGS) entry which is preliminary data.</text>
</comment>
<dbReference type="EMBL" id="PFBL01000004">
    <property type="protein sequence ID" value="PIR83454.1"/>
    <property type="molecule type" value="Genomic_DNA"/>
</dbReference>
<dbReference type="Proteomes" id="UP000230179">
    <property type="component" value="Unassembled WGS sequence"/>
</dbReference>
<reference evidence="3" key="1">
    <citation type="submission" date="2017-09" db="EMBL/GenBank/DDBJ databases">
        <title>Depth-based differentiation of microbial function through sediment-hosted aquifers and enrichment of novel symbionts in the deep terrestrial subsurface.</title>
        <authorList>
            <person name="Probst A.J."/>
            <person name="Ladd B."/>
            <person name="Jarett J.K."/>
            <person name="Geller-Mcgrath D.E."/>
            <person name="Sieber C.M.K."/>
            <person name="Emerson J.B."/>
            <person name="Anantharaman K."/>
            <person name="Thomas B.C."/>
            <person name="Malmstrom R."/>
            <person name="Stieglmeier M."/>
            <person name="Klingl A."/>
            <person name="Woyke T."/>
            <person name="Ryan C.M."/>
            <person name="Banfield J.F."/>
        </authorList>
    </citation>
    <scope>NUCLEOTIDE SEQUENCE [LARGE SCALE GENOMIC DNA]</scope>
</reference>
<dbReference type="Pfam" id="PF14343">
    <property type="entry name" value="PrcB_C"/>
    <property type="match status" value="1"/>
</dbReference>
<feature type="domain" description="PrcB C-terminal" evidence="1">
    <location>
        <begin position="94"/>
        <end position="149"/>
    </location>
</feature>
<protein>
    <recommendedName>
        <fullName evidence="1">PrcB C-terminal domain-containing protein</fullName>
    </recommendedName>
</protein>
<dbReference type="InterPro" id="IPR025748">
    <property type="entry name" value="PrcB_C_dom"/>
</dbReference>